<evidence type="ECO:0000313" key="2">
    <source>
        <dbReference type="Proteomes" id="UP001283361"/>
    </source>
</evidence>
<protein>
    <submittedName>
        <fullName evidence="1">Uncharacterized protein</fullName>
    </submittedName>
</protein>
<reference evidence="1" key="1">
    <citation type="journal article" date="2023" name="G3 (Bethesda)">
        <title>A reference genome for the long-term kleptoplast-retaining sea slug Elysia crispata morphotype clarki.</title>
        <authorList>
            <person name="Eastman K.E."/>
            <person name="Pendleton A.L."/>
            <person name="Shaikh M.A."/>
            <person name="Suttiyut T."/>
            <person name="Ogas R."/>
            <person name="Tomko P."/>
            <person name="Gavelis G."/>
            <person name="Widhalm J.R."/>
            <person name="Wisecaver J.H."/>
        </authorList>
    </citation>
    <scope>NUCLEOTIDE SEQUENCE</scope>
    <source>
        <strain evidence="1">ECLA1</strain>
    </source>
</reference>
<comment type="caution">
    <text evidence="1">The sequence shown here is derived from an EMBL/GenBank/DDBJ whole genome shotgun (WGS) entry which is preliminary data.</text>
</comment>
<dbReference type="Proteomes" id="UP001283361">
    <property type="component" value="Unassembled WGS sequence"/>
</dbReference>
<dbReference type="EMBL" id="JAWDGP010001519">
    <property type="protein sequence ID" value="KAK3790826.1"/>
    <property type="molecule type" value="Genomic_DNA"/>
</dbReference>
<dbReference type="AlphaFoldDB" id="A0AAE1APB1"/>
<keyword evidence="2" id="KW-1185">Reference proteome</keyword>
<evidence type="ECO:0000313" key="1">
    <source>
        <dbReference type="EMBL" id="KAK3790826.1"/>
    </source>
</evidence>
<dbReference type="PROSITE" id="PS51257">
    <property type="entry name" value="PROKAR_LIPOPROTEIN"/>
    <property type="match status" value="1"/>
</dbReference>
<sequence length="186" mass="20776">MMAGRNHQSLVSPPHYTSALTGASQCSPTTLSCLACLTPSLSGKPRSMQRLQHVHDRFGLLEKTEKEENLSSGRSILCRESDAFNQWRRVGTFRPQSKAWKCNHSTTMSYSGTELEPSDLSLERGSWRRVGTFRPQSRAWECNHSTTMSYSGTELEPSDLSLERGSVITRPPCLTPAQSWNLQTAV</sequence>
<organism evidence="1 2">
    <name type="scientific">Elysia crispata</name>
    <name type="common">lettuce slug</name>
    <dbReference type="NCBI Taxonomy" id="231223"/>
    <lineage>
        <taxon>Eukaryota</taxon>
        <taxon>Metazoa</taxon>
        <taxon>Spiralia</taxon>
        <taxon>Lophotrochozoa</taxon>
        <taxon>Mollusca</taxon>
        <taxon>Gastropoda</taxon>
        <taxon>Heterobranchia</taxon>
        <taxon>Euthyneura</taxon>
        <taxon>Panpulmonata</taxon>
        <taxon>Sacoglossa</taxon>
        <taxon>Placobranchoidea</taxon>
        <taxon>Plakobranchidae</taxon>
        <taxon>Elysia</taxon>
    </lineage>
</organism>
<accession>A0AAE1APB1</accession>
<proteinExistence type="predicted"/>
<name>A0AAE1APB1_9GAST</name>
<gene>
    <name evidence="1" type="ORF">RRG08_038316</name>
</gene>